<dbReference type="Proteomes" id="UP000054558">
    <property type="component" value="Unassembled WGS sequence"/>
</dbReference>
<reference evidence="1 2" key="1">
    <citation type="journal article" date="2014" name="Nat. Commun.">
        <title>Klebsormidium flaccidum genome reveals primary factors for plant terrestrial adaptation.</title>
        <authorList>
            <person name="Hori K."/>
            <person name="Maruyama F."/>
            <person name="Fujisawa T."/>
            <person name="Togashi T."/>
            <person name="Yamamoto N."/>
            <person name="Seo M."/>
            <person name="Sato S."/>
            <person name="Yamada T."/>
            <person name="Mori H."/>
            <person name="Tajima N."/>
            <person name="Moriyama T."/>
            <person name="Ikeuchi M."/>
            <person name="Watanabe M."/>
            <person name="Wada H."/>
            <person name="Kobayashi K."/>
            <person name="Saito M."/>
            <person name="Masuda T."/>
            <person name="Sasaki-Sekimoto Y."/>
            <person name="Mashiguchi K."/>
            <person name="Awai K."/>
            <person name="Shimojima M."/>
            <person name="Masuda S."/>
            <person name="Iwai M."/>
            <person name="Nobusawa T."/>
            <person name="Narise T."/>
            <person name="Kondo S."/>
            <person name="Saito H."/>
            <person name="Sato R."/>
            <person name="Murakawa M."/>
            <person name="Ihara Y."/>
            <person name="Oshima-Yamada Y."/>
            <person name="Ohtaka K."/>
            <person name="Satoh M."/>
            <person name="Sonobe K."/>
            <person name="Ishii M."/>
            <person name="Ohtani R."/>
            <person name="Kanamori-Sato M."/>
            <person name="Honoki R."/>
            <person name="Miyazaki D."/>
            <person name="Mochizuki H."/>
            <person name="Umetsu J."/>
            <person name="Higashi K."/>
            <person name="Shibata D."/>
            <person name="Kamiya Y."/>
            <person name="Sato N."/>
            <person name="Nakamura Y."/>
            <person name="Tabata S."/>
            <person name="Ida S."/>
            <person name="Kurokawa K."/>
            <person name="Ohta H."/>
        </authorList>
    </citation>
    <scope>NUCLEOTIDE SEQUENCE [LARGE SCALE GENOMIC DNA]</scope>
    <source>
        <strain evidence="1 2">NIES-2285</strain>
    </source>
</reference>
<dbReference type="EMBL" id="DF237297">
    <property type="protein sequence ID" value="GAQ87370.1"/>
    <property type="molecule type" value="Genomic_DNA"/>
</dbReference>
<dbReference type="OrthoDB" id="2018540at2759"/>
<protein>
    <submittedName>
        <fullName evidence="1">Uncharacterized protein</fullName>
    </submittedName>
</protein>
<organism evidence="1 2">
    <name type="scientific">Klebsormidium nitens</name>
    <name type="common">Green alga</name>
    <name type="synonym">Ulothrix nitens</name>
    <dbReference type="NCBI Taxonomy" id="105231"/>
    <lineage>
        <taxon>Eukaryota</taxon>
        <taxon>Viridiplantae</taxon>
        <taxon>Streptophyta</taxon>
        <taxon>Klebsormidiophyceae</taxon>
        <taxon>Klebsormidiales</taxon>
        <taxon>Klebsormidiaceae</taxon>
        <taxon>Klebsormidium</taxon>
    </lineage>
</organism>
<proteinExistence type="predicted"/>
<keyword evidence="2" id="KW-1185">Reference proteome</keyword>
<evidence type="ECO:0000313" key="1">
    <source>
        <dbReference type="EMBL" id="GAQ87370.1"/>
    </source>
</evidence>
<accession>A0A1Y1I8V9</accession>
<evidence type="ECO:0000313" key="2">
    <source>
        <dbReference type="Proteomes" id="UP000054558"/>
    </source>
</evidence>
<gene>
    <name evidence="1" type="ORF">KFL_003480140</name>
</gene>
<sequence>MLCHRTGHHSKLPACHWCMPLDGRTATSDSRSSSGPACMPRPSTLVSSVLGWSESLREYDGLTASSDNL</sequence>
<name>A0A1Y1I8V9_KLENI</name>
<dbReference type="AlphaFoldDB" id="A0A1Y1I8V9"/>